<gene>
    <name evidence="1" type="ORF">CSX01_12490</name>
</gene>
<reference evidence="1 2" key="1">
    <citation type="submission" date="2017-10" db="EMBL/GenBank/DDBJ databases">
        <title>Resolving the taxonomy of Roseburia spp., Eubacterium rectale and Agathobacter spp. through phylogenomic analysis.</title>
        <authorList>
            <person name="Sheridan P.O."/>
            <person name="Walker A.W."/>
            <person name="Duncan S.H."/>
            <person name="Scott K.P."/>
            <person name="Toole P.W.O."/>
            <person name="Luis P."/>
            <person name="Flint H.J."/>
        </authorList>
    </citation>
    <scope>NUCLEOTIDE SEQUENCE [LARGE SCALE GENOMIC DNA]</scope>
    <source>
        <strain evidence="1 2">JK626</strain>
    </source>
</reference>
<dbReference type="EMBL" id="PDYF01000045">
    <property type="protein sequence ID" value="PHU33951.1"/>
    <property type="molecule type" value="Genomic_DNA"/>
</dbReference>
<sequence length="125" mass="14777">MIFQNKRIINGILLMALVVCLCSCGKKEEQIPFSTDKWKEGFTDRYLMLEDLESNYDLIGMNDKKVEELLGVFSLKYDPDGDSNNNNYYWGYTIRYDDYEGYEVLLLQFKEDTVINVDKEYLSYL</sequence>
<evidence type="ECO:0000313" key="1">
    <source>
        <dbReference type="EMBL" id="PHU33951.1"/>
    </source>
</evidence>
<dbReference type="RefSeq" id="WP_099392638.1">
    <property type="nucleotide sequence ID" value="NZ_PDYF01000045.1"/>
</dbReference>
<dbReference type="Proteomes" id="UP000225889">
    <property type="component" value="Unassembled WGS sequence"/>
</dbReference>
<dbReference type="AlphaFoldDB" id="A0A2G3DSK7"/>
<evidence type="ECO:0000313" key="2">
    <source>
        <dbReference type="Proteomes" id="UP000225889"/>
    </source>
</evidence>
<protein>
    <submittedName>
        <fullName evidence="1">Uncharacterized protein</fullName>
    </submittedName>
</protein>
<proteinExistence type="predicted"/>
<name>A0A2G3DSK7_9FIRM</name>
<organism evidence="1 2">
    <name type="scientific">Pseudobutyrivibrio ruminis</name>
    <dbReference type="NCBI Taxonomy" id="46206"/>
    <lineage>
        <taxon>Bacteria</taxon>
        <taxon>Bacillati</taxon>
        <taxon>Bacillota</taxon>
        <taxon>Clostridia</taxon>
        <taxon>Lachnospirales</taxon>
        <taxon>Lachnospiraceae</taxon>
        <taxon>Pseudobutyrivibrio</taxon>
    </lineage>
</organism>
<accession>A0A2G3DSK7</accession>
<comment type="caution">
    <text evidence="1">The sequence shown here is derived from an EMBL/GenBank/DDBJ whole genome shotgun (WGS) entry which is preliminary data.</text>
</comment>
<reference evidence="1 2" key="2">
    <citation type="submission" date="2017-10" db="EMBL/GenBank/DDBJ databases">
        <authorList>
            <person name="Banno H."/>
            <person name="Chua N.-H."/>
        </authorList>
    </citation>
    <scope>NUCLEOTIDE SEQUENCE [LARGE SCALE GENOMIC DNA]</scope>
    <source>
        <strain evidence="1 2">JK626</strain>
    </source>
</reference>